<dbReference type="RefSeq" id="WP_074692721.1">
    <property type="nucleotide sequence ID" value="NZ_FNOJ01000006.1"/>
</dbReference>
<evidence type="ECO:0000313" key="1">
    <source>
        <dbReference type="EMBL" id="SDW46227.1"/>
    </source>
</evidence>
<evidence type="ECO:0000313" key="2">
    <source>
        <dbReference type="Proteomes" id="UP000182589"/>
    </source>
</evidence>
<reference evidence="2" key="1">
    <citation type="submission" date="2016-10" db="EMBL/GenBank/DDBJ databases">
        <authorList>
            <person name="Varghese N."/>
        </authorList>
    </citation>
    <scope>NUCLEOTIDE SEQUENCE [LARGE SCALE GENOMIC DNA]</scope>
    <source>
        <strain evidence="2">DSM 12489</strain>
    </source>
</reference>
<dbReference type="EMBL" id="FNOJ01000006">
    <property type="protein sequence ID" value="SDW46227.1"/>
    <property type="molecule type" value="Genomic_DNA"/>
</dbReference>
<dbReference type="InterPro" id="IPR026838">
    <property type="entry name" value="YheC/D"/>
</dbReference>
<dbReference type="Gene3D" id="3.30.470.20">
    <property type="entry name" value="ATP-grasp fold, B domain"/>
    <property type="match status" value="1"/>
</dbReference>
<name>A0A1H2TR23_9BACL</name>
<dbReference type="STRING" id="89784.SAMN04489725_10680"/>
<protein>
    <submittedName>
        <fullName evidence="1">YheC/D like ATP-grasp</fullName>
    </submittedName>
</protein>
<dbReference type="Pfam" id="PF14398">
    <property type="entry name" value="ATPgrasp_YheCD"/>
    <property type="match status" value="1"/>
</dbReference>
<keyword evidence="2" id="KW-1185">Reference proteome</keyword>
<dbReference type="SUPFAM" id="SSF56059">
    <property type="entry name" value="Glutathione synthetase ATP-binding domain-like"/>
    <property type="match status" value="1"/>
</dbReference>
<dbReference type="AlphaFoldDB" id="A0A1H2TR23"/>
<gene>
    <name evidence="1" type="ORF">SAMN04489725_10680</name>
</gene>
<organism evidence="1 2">
    <name type="scientific">Alicyclobacillus hesperidum</name>
    <dbReference type="NCBI Taxonomy" id="89784"/>
    <lineage>
        <taxon>Bacteria</taxon>
        <taxon>Bacillati</taxon>
        <taxon>Bacillota</taxon>
        <taxon>Bacilli</taxon>
        <taxon>Bacillales</taxon>
        <taxon>Alicyclobacillaceae</taxon>
        <taxon>Alicyclobacillus</taxon>
    </lineage>
</organism>
<proteinExistence type="predicted"/>
<dbReference type="Proteomes" id="UP000182589">
    <property type="component" value="Unassembled WGS sequence"/>
</dbReference>
<accession>A0A1H2TR23</accession>
<sequence length="274" mass="31544">MPRATLDEERHFLNKWQMYLAMQDAQPKGLHLPATCLLSQVTPDHFEQAPSWYIKPVETWGGNLISRVTKVASATWTLQPTVGTALTFARAADVLSTLLTMYLPEQTIVQQAASVLTLSGRPFDVRVLCQRDDDDAWLVAGHLARVGAENSIVSNIGTGHGEVMPTQHLLQQVYQNRELSGRVLRRLRRISLAVCHILDTYAEFDEVGIDFGLDSHGRIWLFEVNTNDRLGKPSHELFLHLPNRRIYDEIEHRAKRREERWFRQLLRDVERHHR</sequence>